<sequence>MHPRPRTAVIGLGAMGLPMATRLATHLPVTAFDVAEDRLARLTAAGGTAASTPADAARDADVLLLAVRDQAQVDAALFSEGGAADTLRPGSTVVLTSTVGPDAARATAARLAEQGVRTVDAPVSGGPVRAGNGDLLIVVGADDKALDLARPVLDLLASTLTVVGDNPGDGQSLKAINQLLAGVHIAAAAEAVALARGLGLDPRTVVDSLRHGAAGSFMFGDRGPRMVETYESDVAPEVKSRLDIFVKDMGIVTGIAKDAHVPVLLASAAQQLYLLGEAAGLAEEDDSSVVTVLSPKSAPVNSSEAGTR</sequence>
<feature type="domain" description="6-phosphogluconate dehydrogenase NADP-binding" evidence="5">
    <location>
        <begin position="8"/>
        <end position="164"/>
    </location>
</feature>
<comment type="similarity">
    <text evidence="1">Belongs to the HIBADH-related family.</text>
</comment>
<dbReference type="SUPFAM" id="SSF51735">
    <property type="entry name" value="NAD(P)-binding Rossmann-fold domains"/>
    <property type="match status" value="1"/>
</dbReference>
<dbReference type="PROSITE" id="PS00895">
    <property type="entry name" value="3_HYDROXYISOBUT_DH"/>
    <property type="match status" value="1"/>
</dbReference>
<dbReference type="GO" id="GO:0016054">
    <property type="term" value="P:organic acid catabolic process"/>
    <property type="evidence" value="ECO:0007669"/>
    <property type="project" value="UniProtKB-ARBA"/>
</dbReference>
<evidence type="ECO:0000313" key="7">
    <source>
        <dbReference type="EMBL" id="XDQ34865.1"/>
    </source>
</evidence>
<dbReference type="RefSeq" id="WP_369169443.1">
    <property type="nucleotide sequence ID" value="NZ_CP163439.1"/>
</dbReference>
<dbReference type="EC" id="1.1.-.-" evidence="7"/>
<dbReference type="InterPro" id="IPR015815">
    <property type="entry name" value="HIBADH-related"/>
</dbReference>
<dbReference type="Pfam" id="PF03446">
    <property type="entry name" value="NAD_binding_2"/>
    <property type="match status" value="1"/>
</dbReference>
<dbReference type="EMBL" id="CP163439">
    <property type="protein sequence ID" value="XDQ34865.1"/>
    <property type="molecule type" value="Genomic_DNA"/>
</dbReference>
<proteinExistence type="inferred from homology"/>
<keyword evidence="2 7" id="KW-0560">Oxidoreductase</keyword>
<organism evidence="7">
    <name type="scientific">Streptomyces sp. R28</name>
    <dbReference type="NCBI Taxonomy" id="3238628"/>
    <lineage>
        <taxon>Bacteria</taxon>
        <taxon>Bacillati</taxon>
        <taxon>Actinomycetota</taxon>
        <taxon>Actinomycetes</taxon>
        <taxon>Kitasatosporales</taxon>
        <taxon>Streptomycetaceae</taxon>
        <taxon>Streptomyces</taxon>
    </lineage>
</organism>
<dbReference type="GO" id="GO:0016491">
    <property type="term" value="F:oxidoreductase activity"/>
    <property type="evidence" value="ECO:0007669"/>
    <property type="project" value="UniProtKB-KW"/>
</dbReference>
<evidence type="ECO:0000256" key="3">
    <source>
        <dbReference type="ARBA" id="ARBA00023027"/>
    </source>
</evidence>
<feature type="domain" description="3-hydroxyisobutyrate dehydrogenase-like NAD-binding" evidence="6">
    <location>
        <begin position="168"/>
        <end position="293"/>
    </location>
</feature>
<dbReference type="InterPro" id="IPR002204">
    <property type="entry name" value="3-OH-isobutyrate_DH-rel_CS"/>
</dbReference>
<dbReference type="GO" id="GO:0051287">
    <property type="term" value="F:NAD binding"/>
    <property type="evidence" value="ECO:0007669"/>
    <property type="project" value="InterPro"/>
</dbReference>
<dbReference type="InterPro" id="IPR008927">
    <property type="entry name" value="6-PGluconate_DH-like_C_sf"/>
</dbReference>
<gene>
    <name evidence="7" type="ORF">AB5J49_16805</name>
</gene>
<reference evidence="7" key="1">
    <citation type="submission" date="2024-07" db="EMBL/GenBank/DDBJ databases">
        <authorList>
            <person name="Yu S.T."/>
        </authorList>
    </citation>
    <scope>NUCLEOTIDE SEQUENCE</scope>
    <source>
        <strain evidence="7">R28</strain>
    </source>
</reference>
<evidence type="ECO:0000259" key="5">
    <source>
        <dbReference type="Pfam" id="PF03446"/>
    </source>
</evidence>
<dbReference type="Gene3D" id="3.40.50.720">
    <property type="entry name" value="NAD(P)-binding Rossmann-like Domain"/>
    <property type="match status" value="1"/>
</dbReference>
<evidence type="ECO:0000256" key="2">
    <source>
        <dbReference type="ARBA" id="ARBA00023002"/>
    </source>
</evidence>
<dbReference type="InterPro" id="IPR013328">
    <property type="entry name" value="6PGD_dom2"/>
</dbReference>
<name>A0AB39PZI7_9ACTN</name>
<dbReference type="AlphaFoldDB" id="A0AB39PZI7"/>
<feature type="active site" evidence="4">
    <location>
        <position position="174"/>
    </location>
</feature>
<dbReference type="SUPFAM" id="SSF48179">
    <property type="entry name" value="6-phosphogluconate dehydrogenase C-terminal domain-like"/>
    <property type="match status" value="1"/>
</dbReference>
<dbReference type="GO" id="GO:0050661">
    <property type="term" value="F:NADP binding"/>
    <property type="evidence" value="ECO:0007669"/>
    <property type="project" value="InterPro"/>
</dbReference>
<keyword evidence="3" id="KW-0520">NAD</keyword>
<accession>A0AB39PZI7</accession>
<dbReference type="InterPro" id="IPR036291">
    <property type="entry name" value="NAD(P)-bd_dom_sf"/>
</dbReference>
<evidence type="ECO:0000256" key="1">
    <source>
        <dbReference type="ARBA" id="ARBA00009080"/>
    </source>
</evidence>
<dbReference type="InterPro" id="IPR029154">
    <property type="entry name" value="HIBADH-like_NADP-bd"/>
</dbReference>
<protein>
    <submittedName>
        <fullName evidence="7">NAD(P)-dependent oxidoreductase</fullName>
        <ecNumber evidence="7">1.1.-.-</ecNumber>
    </submittedName>
</protein>
<evidence type="ECO:0000256" key="4">
    <source>
        <dbReference type="PIRSR" id="PIRSR000103-1"/>
    </source>
</evidence>
<dbReference type="PIRSF" id="PIRSF000103">
    <property type="entry name" value="HIBADH"/>
    <property type="match status" value="1"/>
</dbReference>
<dbReference type="InterPro" id="IPR006115">
    <property type="entry name" value="6PGDH_NADP-bd"/>
</dbReference>
<dbReference type="Pfam" id="PF14833">
    <property type="entry name" value="NAD_binding_11"/>
    <property type="match status" value="1"/>
</dbReference>
<dbReference type="Gene3D" id="1.10.1040.10">
    <property type="entry name" value="N-(1-d-carboxylethyl)-l-norvaline Dehydrogenase, domain 2"/>
    <property type="match status" value="1"/>
</dbReference>
<dbReference type="PANTHER" id="PTHR43060">
    <property type="entry name" value="3-HYDROXYISOBUTYRATE DEHYDROGENASE-LIKE 1, MITOCHONDRIAL-RELATED"/>
    <property type="match status" value="1"/>
</dbReference>
<evidence type="ECO:0000259" key="6">
    <source>
        <dbReference type="Pfam" id="PF14833"/>
    </source>
</evidence>